<gene>
    <name evidence="7" type="ORF">AVDCRST_MAG95-2846</name>
</gene>
<dbReference type="SUPFAM" id="SSF55874">
    <property type="entry name" value="ATPase domain of HSP90 chaperone/DNA topoisomerase II/histidine kinase"/>
    <property type="match status" value="1"/>
</dbReference>
<feature type="domain" description="Histidine kinase/HSP90-like ATPase" evidence="6">
    <location>
        <begin position="6"/>
        <end position="56"/>
    </location>
</feature>
<sequence>MIKHEKKIFSLFKRLHDDIEGSGVGLFLVKRIMEFNQGKVEVDSKMGEGSVFRVYFAKR</sequence>
<dbReference type="PANTHER" id="PTHR43304:SF1">
    <property type="entry name" value="PAC DOMAIN-CONTAINING PROTEIN"/>
    <property type="match status" value="1"/>
</dbReference>
<dbReference type="PRINTS" id="PR00344">
    <property type="entry name" value="BCTRLSENSOR"/>
</dbReference>
<dbReference type="GO" id="GO:0004673">
    <property type="term" value="F:protein histidine kinase activity"/>
    <property type="evidence" value="ECO:0007669"/>
    <property type="project" value="UniProtKB-EC"/>
</dbReference>
<dbReference type="EC" id="2.7.13.3" evidence="2"/>
<dbReference type="PANTHER" id="PTHR43304">
    <property type="entry name" value="PHYTOCHROME-LIKE PROTEIN CPH1"/>
    <property type="match status" value="1"/>
</dbReference>
<dbReference type="Pfam" id="PF02518">
    <property type="entry name" value="HATPase_c"/>
    <property type="match status" value="1"/>
</dbReference>
<evidence type="ECO:0000313" key="7">
    <source>
        <dbReference type="EMBL" id="CAA9272665.1"/>
    </source>
</evidence>
<dbReference type="InterPro" id="IPR036890">
    <property type="entry name" value="HATPase_C_sf"/>
</dbReference>
<organism evidence="7">
    <name type="scientific">uncultured Adhaeribacter sp</name>
    <dbReference type="NCBI Taxonomy" id="448109"/>
    <lineage>
        <taxon>Bacteria</taxon>
        <taxon>Pseudomonadati</taxon>
        <taxon>Bacteroidota</taxon>
        <taxon>Cytophagia</taxon>
        <taxon>Cytophagales</taxon>
        <taxon>Hymenobacteraceae</taxon>
        <taxon>Adhaeribacter</taxon>
        <taxon>environmental samples</taxon>
    </lineage>
</organism>
<name>A0A6J4JA96_9BACT</name>
<dbReference type="Gene3D" id="3.30.565.10">
    <property type="entry name" value="Histidine kinase-like ATPase, C-terminal domain"/>
    <property type="match status" value="1"/>
</dbReference>
<dbReference type="InterPro" id="IPR004358">
    <property type="entry name" value="Sig_transdc_His_kin-like_C"/>
</dbReference>
<evidence type="ECO:0000256" key="5">
    <source>
        <dbReference type="ARBA" id="ARBA00022777"/>
    </source>
</evidence>
<proteinExistence type="predicted"/>
<evidence type="ECO:0000259" key="6">
    <source>
        <dbReference type="Pfam" id="PF02518"/>
    </source>
</evidence>
<keyword evidence="4" id="KW-0808">Transferase</keyword>
<evidence type="ECO:0000256" key="2">
    <source>
        <dbReference type="ARBA" id="ARBA00012438"/>
    </source>
</evidence>
<dbReference type="EMBL" id="CADCTJ010000899">
    <property type="protein sequence ID" value="CAA9272665.1"/>
    <property type="molecule type" value="Genomic_DNA"/>
</dbReference>
<dbReference type="InterPro" id="IPR003594">
    <property type="entry name" value="HATPase_dom"/>
</dbReference>
<keyword evidence="5" id="KW-0418">Kinase</keyword>
<evidence type="ECO:0000256" key="4">
    <source>
        <dbReference type="ARBA" id="ARBA00022679"/>
    </source>
</evidence>
<protein>
    <recommendedName>
        <fullName evidence="2">histidine kinase</fullName>
        <ecNumber evidence="2">2.7.13.3</ecNumber>
    </recommendedName>
</protein>
<evidence type="ECO:0000256" key="3">
    <source>
        <dbReference type="ARBA" id="ARBA00022553"/>
    </source>
</evidence>
<reference evidence="7" key="1">
    <citation type="submission" date="2020-02" db="EMBL/GenBank/DDBJ databases">
        <authorList>
            <person name="Meier V. D."/>
        </authorList>
    </citation>
    <scope>NUCLEOTIDE SEQUENCE</scope>
    <source>
        <strain evidence="7">AVDCRST_MAG95</strain>
    </source>
</reference>
<dbReference type="InterPro" id="IPR052162">
    <property type="entry name" value="Sensor_kinase/Photoreceptor"/>
</dbReference>
<comment type="catalytic activity">
    <reaction evidence="1">
        <text>ATP + protein L-histidine = ADP + protein N-phospho-L-histidine.</text>
        <dbReference type="EC" id="2.7.13.3"/>
    </reaction>
</comment>
<accession>A0A6J4JA96</accession>
<dbReference type="AlphaFoldDB" id="A0A6J4JA96"/>
<keyword evidence="3" id="KW-0597">Phosphoprotein</keyword>
<evidence type="ECO:0000256" key="1">
    <source>
        <dbReference type="ARBA" id="ARBA00000085"/>
    </source>
</evidence>